<accession>A0A6J4M7W9</accession>
<dbReference type="AlphaFoldDB" id="A0A6J4M7W9"/>
<reference evidence="1" key="1">
    <citation type="submission" date="2020-02" db="EMBL/GenBank/DDBJ databases">
        <authorList>
            <person name="Meier V. D."/>
        </authorList>
    </citation>
    <scope>NUCLEOTIDE SEQUENCE</scope>
    <source>
        <strain evidence="1">AVDCRST_MAG16</strain>
    </source>
</reference>
<gene>
    <name evidence="1" type="ORF">AVDCRST_MAG16-2461</name>
</gene>
<feature type="non-terminal residue" evidence="1">
    <location>
        <position position="1"/>
    </location>
</feature>
<sequence>RFRSMNSYDDRGWRISYRSRMSGLRSDEASTAVGGALGRMGFADDADDVSSGAFRTFTESSRERIRQR</sequence>
<protein>
    <submittedName>
        <fullName evidence="1">Uncharacterized protein</fullName>
    </submittedName>
</protein>
<evidence type="ECO:0000313" key="1">
    <source>
        <dbReference type="EMBL" id="CAA9352637.1"/>
    </source>
</evidence>
<proteinExistence type="predicted"/>
<name>A0A6J4M7W9_9ACTN</name>
<organism evidence="1">
    <name type="scientific">uncultured Frankineae bacterium</name>
    <dbReference type="NCBI Taxonomy" id="437475"/>
    <lineage>
        <taxon>Bacteria</taxon>
        <taxon>Bacillati</taxon>
        <taxon>Actinomycetota</taxon>
        <taxon>Actinomycetes</taxon>
        <taxon>Frankiales</taxon>
        <taxon>environmental samples</taxon>
    </lineage>
</organism>
<dbReference type="EMBL" id="CADCUE010000230">
    <property type="protein sequence ID" value="CAA9352637.1"/>
    <property type="molecule type" value="Genomic_DNA"/>
</dbReference>